<keyword evidence="2" id="KW-1133">Transmembrane helix</keyword>
<feature type="transmembrane region" description="Helical" evidence="2">
    <location>
        <begin position="118"/>
        <end position="142"/>
    </location>
</feature>
<feature type="transmembrane region" description="Helical" evidence="2">
    <location>
        <begin position="318"/>
        <end position="334"/>
    </location>
</feature>
<evidence type="ECO:0000256" key="1">
    <source>
        <dbReference type="SAM" id="MobiDB-lite"/>
    </source>
</evidence>
<feature type="transmembrane region" description="Helical" evidence="2">
    <location>
        <begin position="249"/>
        <end position="270"/>
    </location>
</feature>
<feature type="transmembrane region" description="Helical" evidence="2">
    <location>
        <begin position="154"/>
        <end position="174"/>
    </location>
</feature>
<keyword evidence="4" id="KW-1185">Reference proteome</keyword>
<keyword evidence="2" id="KW-0812">Transmembrane</keyword>
<evidence type="ECO:0000256" key="2">
    <source>
        <dbReference type="SAM" id="Phobius"/>
    </source>
</evidence>
<dbReference type="OMA" id="WDISWLV"/>
<dbReference type="OrthoDB" id="2603at2759"/>
<feature type="compositionally biased region" description="Polar residues" evidence="1">
    <location>
        <begin position="47"/>
        <end position="58"/>
    </location>
</feature>
<gene>
    <name evidence="3" type="ORF">A0H81_01743</name>
</gene>
<proteinExistence type="predicted"/>
<dbReference type="STRING" id="5627.A0A1C7ML37"/>
<keyword evidence="2" id="KW-0472">Membrane</keyword>
<evidence type="ECO:0008006" key="5">
    <source>
        <dbReference type="Google" id="ProtNLM"/>
    </source>
</evidence>
<dbReference type="Proteomes" id="UP000092993">
    <property type="component" value="Unassembled WGS sequence"/>
</dbReference>
<organism evidence="3 4">
    <name type="scientific">Grifola frondosa</name>
    <name type="common">Maitake</name>
    <name type="synonym">Polyporus frondosus</name>
    <dbReference type="NCBI Taxonomy" id="5627"/>
    <lineage>
        <taxon>Eukaryota</taxon>
        <taxon>Fungi</taxon>
        <taxon>Dikarya</taxon>
        <taxon>Basidiomycota</taxon>
        <taxon>Agaricomycotina</taxon>
        <taxon>Agaricomycetes</taxon>
        <taxon>Polyporales</taxon>
        <taxon>Grifolaceae</taxon>
        <taxon>Grifola</taxon>
    </lineage>
</organism>
<sequence length="417" mass="45769">MPPSSVHQDDPSKPVPCPEACHPQLRYHYIFPACYRGVYTLRPDRYPSSTRPAPSNQRPGLDAATASRWSSRASRKNRYSSRPLRLALRDEAAAEVALLHQRLHHPTTRLKLRITCDISLWVAIIFTLGSTAWIVNGFYLFLPLVSSAADHTTSAAWWAFAGGTLFEAGSYLMFVEALNTSHEQLFGLALWGLVHGTRSPPANDAEGLNAKQSPPPRIGFRWMYASLSPNLSAHTIDGGCSGLGSWRDLGFLACFVQMCAATIFWVSTITGLPGVIPRFPAAPPAATTDVVYWTPQVLGGCGFIIASALLMLEVQRRWWVPNLCSLGWCVPMFLPPSPADARRHVGLWNLFGAVGFTLCGALGYASLDSTKADYQSVLSTFWGSWAFLVGSVIQLWETLWREAPEPAEKGAHVEEGP</sequence>
<feature type="transmembrane region" description="Helical" evidence="2">
    <location>
        <begin position="377"/>
        <end position="396"/>
    </location>
</feature>
<feature type="region of interest" description="Disordered" evidence="1">
    <location>
        <begin position="46"/>
        <end position="76"/>
    </location>
</feature>
<evidence type="ECO:0000313" key="3">
    <source>
        <dbReference type="EMBL" id="OBZ77581.1"/>
    </source>
</evidence>
<reference evidence="3 4" key="1">
    <citation type="submission" date="2016-03" db="EMBL/GenBank/DDBJ databases">
        <title>Whole genome sequencing of Grifola frondosa 9006-11.</title>
        <authorList>
            <person name="Min B."/>
            <person name="Park H."/>
            <person name="Kim J.-G."/>
            <person name="Cho H."/>
            <person name="Oh Y.-L."/>
            <person name="Kong W.-S."/>
            <person name="Choi I.-G."/>
        </authorList>
    </citation>
    <scope>NUCLEOTIDE SEQUENCE [LARGE SCALE GENOMIC DNA]</scope>
    <source>
        <strain evidence="3 4">9006-11</strain>
    </source>
</reference>
<evidence type="ECO:0000313" key="4">
    <source>
        <dbReference type="Proteomes" id="UP000092993"/>
    </source>
</evidence>
<comment type="caution">
    <text evidence="3">The sequence shown here is derived from an EMBL/GenBank/DDBJ whole genome shotgun (WGS) entry which is preliminary data.</text>
</comment>
<dbReference type="EMBL" id="LUGG01000002">
    <property type="protein sequence ID" value="OBZ77581.1"/>
    <property type="molecule type" value="Genomic_DNA"/>
</dbReference>
<feature type="transmembrane region" description="Helical" evidence="2">
    <location>
        <begin position="346"/>
        <end position="365"/>
    </location>
</feature>
<dbReference type="AlphaFoldDB" id="A0A1C7ML37"/>
<feature type="compositionally biased region" description="Low complexity" evidence="1">
    <location>
        <begin position="63"/>
        <end position="72"/>
    </location>
</feature>
<accession>A0A1C7ML37</accession>
<feature type="transmembrane region" description="Helical" evidence="2">
    <location>
        <begin position="290"/>
        <end position="311"/>
    </location>
</feature>
<protein>
    <recommendedName>
        <fullName evidence="5">Integral membrane protein</fullName>
    </recommendedName>
</protein>
<name>A0A1C7ML37_GRIFR</name>